<feature type="transmembrane region" description="Helical" evidence="13">
    <location>
        <begin position="440"/>
        <end position="469"/>
    </location>
</feature>
<keyword evidence="15" id="KW-1185">Reference proteome</keyword>
<evidence type="ECO:0000256" key="5">
    <source>
        <dbReference type="ARBA" id="ARBA00022692"/>
    </source>
</evidence>
<dbReference type="InterPro" id="IPR002159">
    <property type="entry name" value="CD36_fam"/>
</dbReference>
<evidence type="ECO:0000256" key="10">
    <source>
        <dbReference type="ARBA" id="ARBA00023180"/>
    </source>
</evidence>
<evidence type="ECO:0000313" key="15">
    <source>
        <dbReference type="Proteomes" id="UP000887116"/>
    </source>
</evidence>
<gene>
    <name evidence="14" type="primary">crq</name>
    <name evidence="14" type="ORF">TNCT_640452</name>
</gene>
<keyword evidence="5 13" id="KW-0812">Transmembrane</keyword>
<evidence type="ECO:0000256" key="13">
    <source>
        <dbReference type="SAM" id="Phobius"/>
    </source>
</evidence>
<evidence type="ECO:0000313" key="14">
    <source>
        <dbReference type="EMBL" id="GFQ69288.1"/>
    </source>
</evidence>
<evidence type="ECO:0000256" key="11">
    <source>
        <dbReference type="ARBA" id="ARBA00040821"/>
    </source>
</evidence>
<evidence type="ECO:0000256" key="7">
    <source>
        <dbReference type="ARBA" id="ARBA00023136"/>
    </source>
</evidence>
<reference evidence="14" key="1">
    <citation type="submission" date="2020-07" db="EMBL/GenBank/DDBJ databases">
        <title>Multicomponent nature underlies the extraordinary mechanical properties of spider dragline silk.</title>
        <authorList>
            <person name="Kono N."/>
            <person name="Nakamura H."/>
            <person name="Mori M."/>
            <person name="Yoshida Y."/>
            <person name="Ohtoshi R."/>
            <person name="Malay A.D."/>
            <person name="Moran D.A.P."/>
            <person name="Tomita M."/>
            <person name="Numata K."/>
            <person name="Arakawa K."/>
        </authorList>
    </citation>
    <scope>NUCLEOTIDE SEQUENCE</scope>
</reference>
<dbReference type="OrthoDB" id="514335at2759"/>
<feature type="transmembrane region" description="Helical" evidence="13">
    <location>
        <begin position="12"/>
        <end position="30"/>
    </location>
</feature>
<dbReference type="Pfam" id="PF01130">
    <property type="entry name" value="CD36"/>
    <property type="match status" value="1"/>
</dbReference>
<organism evidence="14 15">
    <name type="scientific">Trichonephila clavata</name>
    <name type="common">Joro spider</name>
    <name type="synonym">Nephila clavata</name>
    <dbReference type="NCBI Taxonomy" id="2740835"/>
    <lineage>
        <taxon>Eukaryota</taxon>
        <taxon>Metazoa</taxon>
        <taxon>Ecdysozoa</taxon>
        <taxon>Arthropoda</taxon>
        <taxon>Chelicerata</taxon>
        <taxon>Arachnida</taxon>
        <taxon>Araneae</taxon>
        <taxon>Araneomorphae</taxon>
        <taxon>Entelegynae</taxon>
        <taxon>Araneoidea</taxon>
        <taxon>Nephilidae</taxon>
        <taxon>Trichonephila</taxon>
    </lineage>
</organism>
<evidence type="ECO:0000256" key="1">
    <source>
        <dbReference type="ARBA" id="ARBA00004189"/>
    </source>
</evidence>
<proteinExistence type="inferred from homology"/>
<evidence type="ECO:0000256" key="9">
    <source>
        <dbReference type="ARBA" id="ARBA00023170"/>
    </source>
</evidence>
<dbReference type="PRINTS" id="PR01609">
    <property type="entry name" value="CD36FAMILY"/>
</dbReference>
<dbReference type="EMBL" id="BMAO01010756">
    <property type="protein sequence ID" value="GFQ69288.1"/>
    <property type="molecule type" value="Genomic_DNA"/>
</dbReference>
<evidence type="ECO:0000256" key="2">
    <source>
        <dbReference type="ARBA" id="ARBA00004651"/>
    </source>
</evidence>
<keyword evidence="8" id="KW-1015">Disulfide bond</keyword>
<dbReference type="GO" id="GO:0005044">
    <property type="term" value="F:scavenger receptor activity"/>
    <property type="evidence" value="ECO:0007669"/>
    <property type="project" value="TreeGrafter"/>
</dbReference>
<keyword evidence="7 13" id="KW-0472">Membrane</keyword>
<evidence type="ECO:0000256" key="6">
    <source>
        <dbReference type="ARBA" id="ARBA00022989"/>
    </source>
</evidence>
<comment type="subcellular location">
    <subcellularLocation>
        <location evidence="2">Cell membrane</location>
        <topology evidence="2">Multi-pass membrane protein</topology>
    </subcellularLocation>
    <subcellularLocation>
        <location evidence="1">Membrane</location>
        <location evidence="1">Caveola</location>
        <topology evidence="1">Multi-pass membrane protein</topology>
    </subcellularLocation>
</comment>
<evidence type="ECO:0000256" key="4">
    <source>
        <dbReference type="ARBA" id="ARBA00022475"/>
    </source>
</evidence>
<sequence length="544" mass="62363">MICTLKKKISILVFAGILFAVSGLALYLTFPSIMDSQIRKKLIVKEGSQSYKYWKDVPVPIYIHFYFFNITNEQEIWDFTNKPILEEMGPYTFRESREKVNITWNENGTVSYKQIRRWYYQPDRTNGSLDDIVTTLNVPMVAAALSGKQMNEDLVFFALEEIFSSLNCTWFIQKPVRELLFEGYDDKLMQIAKTFMHLPYDKFGWFYKRNGTDDGLITMFTGENDIETVDEIDSWNGENTVPAYDPPCNMINGSAGDMWPPKRTRQDKITLFVTDICRSLSFSYLADTEVKGIKAYRYWADNKELDNGKYDPNNKCFCSEGNCLPAGGLNVSSCKFDAPAVVSYPHFLFADSNYTQGVIGMRPNPQEHRMYLDIIPELGVPIGVAARMQINIIFEGVLNISQFENITQRIYFPVLWFSETAEPGDDIVSQLKLVLKTIPIIMNVFSFFMVSVGSFLVLSAFVLSILYALGKIKENPNILSSKPLKDSQENFIRKKGNSFLNVAIVSHKSFIQFQLFCVFRKRLSSYGLMCVQSLLLKYLHTSVL</sequence>
<dbReference type="GO" id="GO:0005737">
    <property type="term" value="C:cytoplasm"/>
    <property type="evidence" value="ECO:0007669"/>
    <property type="project" value="TreeGrafter"/>
</dbReference>
<keyword evidence="9" id="KW-0675">Receptor</keyword>
<dbReference type="Proteomes" id="UP000887116">
    <property type="component" value="Unassembled WGS sequence"/>
</dbReference>
<keyword evidence="6 13" id="KW-1133">Transmembrane helix</keyword>
<keyword evidence="10" id="KW-0325">Glycoprotein</keyword>
<comment type="caution">
    <text evidence="14">The sequence shown here is derived from an EMBL/GenBank/DDBJ whole genome shotgun (WGS) entry which is preliminary data.</text>
</comment>
<accession>A0A8X6KE95</accession>
<evidence type="ECO:0000256" key="3">
    <source>
        <dbReference type="ARBA" id="ARBA00010532"/>
    </source>
</evidence>
<dbReference type="PANTHER" id="PTHR11923:SF110">
    <property type="entry name" value="SCAVENGER RECEPTOR CLASS B MEMBER 1"/>
    <property type="match status" value="1"/>
</dbReference>
<evidence type="ECO:0000256" key="8">
    <source>
        <dbReference type="ARBA" id="ARBA00023157"/>
    </source>
</evidence>
<keyword evidence="4" id="KW-1003">Cell membrane</keyword>
<name>A0A8X6KE95_TRICU</name>
<evidence type="ECO:0000256" key="12">
    <source>
        <dbReference type="ARBA" id="ARBA00042244"/>
    </source>
</evidence>
<protein>
    <recommendedName>
        <fullName evidence="11">Scavenger receptor class B member 1</fullName>
    </recommendedName>
    <alternativeName>
        <fullName evidence="12">SR-BI</fullName>
    </alternativeName>
</protein>
<comment type="similarity">
    <text evidence="3">Belongs to the CD36 family.</text>
</comment>
<dbReference type="AlphaFoldDB" id="A0A8X6KE95"/>
<dbReference type="PANTHER" id="PTHR11923">
    <property type="entry name" value="SCAVENGER RECEPTOR CLASS B TYPE-1 SR-B1"/>
    <property type="match status" value="1"/>
</dbReference>
<dbReference type="GO" id="GO:0005901">
    <property type="term" value="C:caveola"/>
    <property type="evidence" value="ECO:0007669"/>
    <property type="project" value="UniProtKB-SubCell"/>
</dbReference>